<evidence type="ECO:0000256" key="8">
    <source>
        <dbReference type="SAM" id="MobiDB-lite"/>
    </source>
</evidence>
<dbReference type="Proteomes" id="UP000315751">
    <property type="component" value="Unassembled WGS sequence"/>
</dbReference>
<sequence>MSRRPAPSRGKTPGSKSFGGKSSGGRPQPRRPAARPPVEPPTTGPVEITVETVGALGDGVAHWQEPYGPNHRLFVPQTLVGDRLMVRFAQERGEGWLVEPVSLLAEGPGRAEPACRHFGTCGGCTLQHMDPDTYGAWKVEQLRHALSRAGITDLPMAPLVRTPPHARRRAVLAAARRGRRLWLGFNERASHRLVDIEECTVLAPRLMALIAPLRALLLDLLPDEHTLDVALTLLDDGPDVVLVGLPQPDLGALEMLGAFAEAHDLARLTWSKRPGAPVEPIALRRTGVVRFGPVTVSPPAGSFLQASAEGEAALVAEALAGASAALAQEKGAQGARVADLFAGSGTLTFPLATLAPVHAVEGDGPALTALEAAARQAAGTHSVTVERRDLFKEPLSPSELSAYQAVVFDPPRAGAASQAAALAASNVPVVVAISCNPVSFARDAALLLGGGYVLERLVPVDQFLWSPHLEVAARFRRG</sequence>
<dbReference type="GO" id="GO:0051539">
    <property type="term" value="F:4 iron, 4 sulfur cluster binding"/>
    <property type="evidence" value="ECO:0007669"/>
    <property type="project" value="UniProtKB-KW"/>
</dbReference>
<feature type="active site" evidence="7">
    <location>
        <position position="435"/>
    </location>
</feature>
<evidence type="ECO:0000256" key="3">
    <source>
        <dbReference type="ARBA" id="ARBA00022679"/>
    </source>
</evidence>
<evidence type="ECO:0000256" key="6">
    <source>
        <dbReference type="PROSITE-ProRule" id="PRU01024"/>
    </source>
</evidence>
<dbReference type="OrthoDB" id="9804590at2"/>
<feature type="compositionally biased region" description="Low complexity" evidence="8">
    <location>
        <begin position="10"/>
        <end position="27"/>
    </location>
</feature>
<dbReference type="InterPro" id="IPR029063">
    <property type="entry name" value="SAM-dependent_MTases_sf"/>
</dbReference>
<dbReference type="InterPro" id="IPR030390">
    <property type="entry name" value="MeTrfase_TrmA_AS"/>
</dbReference>
<comment type="caution">
    <text evidence="9">The sequence shown here is derived from an EMBL/GenBank/DDBJ whole genome shotgun (WGS) entry which is preliminary data.</text>
</comment>
<dbReference type="Gene3D" id="3.40.50.150">
    <property type="entry name" value="Vaccinia Virus protein VP39"/>
    <property type="match status" value="1"/>
</dbReference>
<keyword evidence="1" id="KW-0004">4Fe-4S</keyword>
<keyword evidence="10" id="KW-1185">Reference proteome</keyword>
<evidence type="ECO:0000256" key="5">
    <source>
        <dbReference type="ARBA" id="ARBA00023014"/>
    </source>
</evidence>
<dbReference type="PROSITE" id="PS01230">
    <property type="entry name" value="TRMA_1"/>
    <property type="match status" value="1"/>
</dbReference>
<evidence type="ECO:0000313" key="9">
    <source>
        <dbReference type="EMBL" id="TWB38049.1"/>
    </source>
</evidence>
<accession>A0A560GWT8</accession>
<dbReference type="Gene3D" id="2.40.50.1070">
    <property type="match status" value="1"/>
</dbReference>
<dbReference type="PROSITE" id="PS51687">
    <property type="entry name" value="SAM_MT_RNA_M5U"/>
    <property type="match status" value="1"/>
</dbReference>
<feature type="binding site" evidence="6">
    <location>
        <position position="305"/>
    </location>
    <ligand>
        <name>S-adenosyl-L-methionine</name>
        <dbReference type="ChEBI" id="CHEBI:59789"/>
    </ligand>
</feature>
<dbReference type="PANTHER" id="PTHR11061:SF49">
    <property type="entry name" value="23S RRNA (URACIL(1939)-C(5))-METHYLTRANSFERASE RLMD"/>
    <property type="match status" value="1"/>
</dbReference>
<keyword evidence="3 6" id="KW-0808">Transferase</keyword>
<dbReference type="InterPro" id="IPR010280">
    <property type="entry name" value="U5_MeTrfase_fam"/>
</dbReference>
<feature type="region of interest" description="Disordered" evidence="8">
    <location>
        <begin position="1"/>
        <end position="45"/>
    </location>
</feature>
<protein>
    <submittedName>
        <fullName evidence="9">23S rRNA m(5)U-1939 methyltransferase</fullName>
    </submittedName>
</protein>
<reference evidence="9 10" key="1">
    <citation type="submission" date="2019-06" db="EMBL/GenBank/DDBJ databases">
        <title>Genomic Encyclopedia of Type Strains, Phase IV (KMG-V): Genome sequencing to study the core and pangenomes of soil and plant-associated prokaryotes.</title>
        <authorList>
            <person name="Whitman W."/>
        </authorList>
    </citation>
    <scope>NUCLEOTIDE SEQUENCE [LARGE SCALE GENOMIC DNA]</scope>
    <source>
        <strain evidence="9 10">BR 11622</strain>
    </source>
</reference>
<dbReference type="RefSeq" id="WP_145734803.1">
    <property type="nucleotide sequence ID" value="NZ_VITR01000013.1"/>
</dbReference>
<keyword evidence="5" id="KW-0411">Iron-sulfur</keyword>
<keyword evidence="1" id="KW-0479">Metal-binding</keyword>
<proteinExistence type="inferred from homology"/>
<dbReference type="CDD" id="cd02440">
    <property type="entry name" value="AdoMet_MTases"/>
    <property type="match status" value="1"/>
</dbReference>
<dbReference type="Gene3D" id="2.40.50.140">
    <property type="entry name" value="Nucleic acid-binding proteins"/>
    <property type="match status" value="1"/>
</dbReference>
<dbReference type="AlphaFoldDB" id="A0A560GWT8"/>
<keyword evidence="1" id="KW-0408">Iron</keyword>
<dbReference type="PANTHER" id="PTHR11061">
    <property type="entry name" value="RNA M5U METHYLTRANSFERASE"/>
    <property type="match status" value="1"/>
</dbReference>
<keyword evidence="2 6" id="KW-0489">Methyltransferase</keyword>
<dbReference type="InterPro" id="IPR012340">
    <property type="entry name" value="NA-bd_OB-fold"/>
</dbReference>
<dbReference type="Pfam" id="PF05958">
    <property type="entry name" value="tRNA_U5-meth_tr"/>
    <property type="match status" value="1"/>
</dbReference>
<dbReference type="GO" id="GO:0070041">
    <property type="term" value="F:rRNA (uridine-C5-)-methyltransferase activity"/>
    <property type="evidence" value="ECO:0007669"/>
    <property type="project" value="TreeGrafter"/>
</dbReference>
<name>A0A560GWT8_9PROT</name>
<feature type="compositionally biased region" description="Pro residues" evidence="8">
    <location>
        <begin position="34"/>
        <end position="43"/>
    </location>
</feature>
<evidence type="ECO:0000313" key="10">
    <source>
        <dbReference type="Proteomes" id="UP000315751"/>
    </source>
</evidence>
<evidence type="ECO:0000256" key="7">
    <source>
        <dbReference type="PROSITE-ProRule" id="PRU10015"/>
    </source>
</evidence>
<evidence type="ECO:0000256" key="2">
    <source>
        <dbReference type="ARBA" id="ARBA00022603"/>
    </source>
</evidence>
<dbReference type="SUPFAM" id="SSF53335">
    <property type="entry name" value="S-adenosyl-L-methionine-dependent methyltransferases"/>
    <property type="match status" value="1"/>
</dbReference>
<gene>
    <name evidence="9" type="ORF">FBZ90_11341</name>
</gene>
<feature type="binding site" evidence="6">
    <location>
        <position position="341"/>
    </location>
    <ligand>
        <name>S-adenosyl-L-methionine</name>
        <dbReference type="ChEBI" id="CHEBI:59789"/>
    </ligand>
</feature>
<evidence type="ECO:0000256" key="1">
    <source>
        <dbReference type="ARBA" id="ARBA00022485"/>
    </source>
</evidence>
<feature type="binding site" evidence="6">
    <location>
        <position position="361"/>
    </location>
    <ligand>
        <name>S-adenosyl-L-methionine</name>
        <dbReference type="ChEBI" id="CHEBI:59789"/>
    </ligand>
</feature>
<feature type="active site" description="Nucleophile" evidence="6">
    <location>
        <position position="435"/>
    </location>
</feature>
<organism evidence="9 10">
    <name type="scientific">Nitrospirillum amazonense</name>
    <dbReference type="NCBI Taxonomy" id="28077"/>
    <lineage>
        <taxon>Bacteria</taxon>
        <taxon>Pseudomonadati</taxon>
        <taxon>Pseudomonadota</taxon>
        <taxon>Alphaproteobacteria</taxon>
        <taxon>Rhodospirillales</taxon>
        <taxon>Azospirillaceae</taxon>
        <taxon>Nitrospirillum</taxon>
    </lineage>
</organism>
<dbReference type="EMBL" id="VITR01000013">
    <property type="protein sequence ID" value="TWB38049.1"/>
    <property type="molecule type" value="Genomic_DNA"/>
</dbReference>
<feature type="binding site" evidence="6">
    <location>
        <position position="409"/>
    </location>
    <ligand>
        <name>S-adenosyl-L-methionine</name>
        <dbReference type="ChEBI" id="CHEBI:59789"/>
    </ligand>
</feature>
<evidence type="ECO:0000256" key="4">
    <source>
        <dbReference type="ARBA" id="ARBA00022691"/>
    </source>
</evidence>
<comment type="similarity">
    <text evidence="6">Belongs to the class I-like SAM-binding methyltransferase superfamily. RNA M5U methyltransferase family.</text>
</comment>
<dbReference type="GO" id="GO:0070475">
    <property type="term" value="P:rRNA base methylation"/>
    <property type="evidence" value="ECO:0007669"/>
    <property type="project" value="TreeGrafter"/>
</dbReference>
<keyword evidence="4 6" id="KW-0949">S-adenosyl-L-methionine</keyword>